<evidence type="ECO:0000313" key="5">
    <source>
        <dbReference type="Proteomes" id="UP000198287"/>
    </source>
</evidence>
<protein>
    <submittedName>
        <fullName evidence="4">Capsid protein VP1</fullName>
    </submittedName>
</protein>
<dbReference type="InterPro" id="IPR013607">
    <property type="entry name" value="Phospholipase_A2-like"/>
</dbReference>
<organism evidence="4 5">
    <name type="scientific">Folsomia candida</name>
    <name type="common">Springtail</name>
    <dbReference type="NCBI Taxonomy" id="158441"/>
    <lineage>
        <taxon>Eukaryota</taxon>
        <taxon>Metazoa</taxon>
        <taxon>Ecdysozoa</taxon>
        <taxon>Arthropoda</taxon>
        <taxon>Hexapoda</taxon>
        <taxon>Collembola</taxon>
        <taxon>Entomobryomorpha</taxon>
        <taxon>Isotomoidea</taxon>
        <taxon>Isotomidae</taxon>
        <taxon>Proisotominae</taxon>
        <taxon>Folsomia</taxon>
    </lineage>
</organism>
<reference evidence="4 5" key="1">
    <citation type="submission" date="2015-12" db="EMBL/GenBank/DDBJ databases">
        <title>The genome of Folsomia candida.</title>
        <authorList>
            <person name="Faddeeva A."/>
            <person name="Derks M.F."/>
            <person name="Anvar Y."/>
            <person name="Smit S."/>
            <person name="Van Straalen N."/>
            <person name="Roelofs D."/>
        </authorList>
    </citation>
    <scope>NUCLEOTIDE SEQUENCE [LARGE SCALE GENOMIC DNA]</scope>
    <source>
        <strain evidence="4 5">VU population</strain>
        <tissue evidence="4">Whole body</tissue>
    </source>
</reference>
<evidence type="ECO:0000259" key="3">
    <source>
        <dbReference type="Pfam" id="PF13358"/>
    </source>
</evidence>
<sequence length="1396" mass="160068">MVYPVTMHTVFQNGTTSQYIWNDRPFFIPDLNAVFVMFYASVNAALYQGYAAFRINDPFNTPPEWNSFLDEQGQTPDLNFPFAWKRSYNLLGTQLSAFYEKVIRSHYCHQKNITTNFIYSKRVLAHLPDCSTIAICNSTNCFYYETQSIDFTLLRKSGITKNMSQHDTWAQEIHGYRQAHYGSTISTSISNMYPFMHVDNSTITSQINQFFTFPGSNESFIREKGLFAPEGHRGRTYYKPQSLLEAVRSAKILNEFSLNCSAENASHFIVELNGPLPEGCSYLSIFNDTHILTLTLLSNFYAQRYTRRLQYCTQQKLDARVRRAAIDASNSTANNHNRNSGLLRFNLPGYRYCGPGTNLEKMYDLGGPINALDLACREHDKAYLLGVPPETADNELLEKVQKLRPDLFILFSLVMKSKSIFESTVDKRYTSSLYYIPFEFSPSLTLFFARFSSFEDEGISTSRGADLEKQWMQLVTDLWQGVCHTAELYPSFPSFYLNGSLPINAESNIPVSTSNIHTTTSQPIDTRVCADSGNAEEASGPQPESTDDDTTGRTPAQTPEIPRRGGFEIDGQLLSKTNLEYPQPPAAFGKCRLLISELVTETSAQQSFLEYEMLCPSKRRSKHKNLSGFLTIFLESGDIPKIIGTIDHSNKELVEVVETTSSGNQVTRKYFVVGGGGTQTNQQISRGMFADQYNLAIPSAQSRTIFVILIYIPSYMKHIPTARKFWLPINNNGVYEPKPLTEDHEGLITKYLQDSLLIGQPCNFDECGMFLKWAIVESLVGEDNLIYPIPDVEGAVKPYQSLSRCSSTMLPMQMNDFVVATPTPSAENNCPRDTPVSFQSPFNFRGRALQSTAQQIIINVKYFFDRATANSELLVGSPSKLASLATNVKLWTVSRVVVAHRNNVQIQTPGKKRPREMRTFKLLDQFKLDILKAMIQKHFQNNRVAFLEEIYNEFMARMKDDDDVLERTSSEPITRFKCSLYTFKKLMHKIAYKFGTVDLRVAILQREDIIRWRGRFLKRLRENERDPNKKKIIYTDETWVDPHARTGKAWVPRTFRSWQERKLYTFKQNKIGRGPRLIVLNADGGEDGFVEGAMKVYPISKKDADGDYHKNVDGPTYLAWFRKLLTSLEGKGSFLIIVDNAPYHGSAEVPVSRDKKGVMYTWLTNHWDPSRGPIKPEKQYLKWELWDIIKSMKVGNKYYVIDKLAKEAGHEILRLPPYNCDLSAIEYVWKDTKDYIRKNNLDQNLSTVQRTAEEVMRNYNTSYRIAHVNHVKRLGEEYWTNDRFYEDLIDSLPTERLIINPGQIDDEDDEDFEYDEVFPDLEESMTIQSMVHDYENMGLSTMYGYTDEDELEIETAVETPLEDPSSRRQLFVHSTDDDETSTIPHVRSPHNELRIE</sequence>
<dbReference type="SUPFAM" id="SSF48619">
    <property type="entry name" value="Phospholipase A2, PLA2"/>
    <property type="match status" value="1"/>
</dbReference>
<dbReference type="Gene3D" id="1.20.90.10">
    <property type="entry name" value="Phospholipase A2 domain"/>
    <property type="match status" value="1"/>
</dbReference>
<evidence type="ECO:0000313" key="4">
    <source>
        <dbReference type="EMBL" id="OXA55821.1"/>
    </source>
</evidence>
<feature type="region of interest" description="Disordered" evidence="1">
    <location>
        <begin position="532"/>
        <end position="567"/>
    </location>
</feature>
<dbReference type="Gene3D" id="3.30.420.10">
    <property type="entry name" value="Ribonuclease H-like superfamily/Ribonuclease H"/>
    <property type="match status" value="1"/>
</dbReference>
<dbReference type="GO" id="GO:0004623">
    <property type="term" value="F:phospholipase A2 activity"/>
    <property type="evidence" value="ECO:0007669"/>
    <property type="project" value="InterPro"/>
</dbReference>
<dbReference type="InterPro" id="IPR036397">
    <property type="entry name" value="RNaseH_sf"/>
</dbReference>
<accession>A0A226EGB5</accession>
<feature type="domain" description="Phospholipase A2-like" evidence="2">
    <location>
        <begin position="345"/>
        <end position="384"/>
    </location>
</feature>
<dbReference type="Pfam" id="PF13358">
    <property type="entry name" value="DDE_3"/>
    <property type="match status" value="1"/>
</dbReference>
<dbReference type="PANTHER" id="PTHR33939:SF1">
    <property type="entry name" value="DUF4371 DOMAIN-CONTAINING PROTEIN"/>
    <property type="match status" value="1"/>
</dbReference>
<dbReference type="InterPro" id="IPR036444">
    <property type="entry name" value="PLipase_A2_dom_sf"/>
</dbReference>
<dbReference type="InterPro" id="IPR038717">
    <property type="entry name" value="Tc1-like_DDE_dom"/>
</dbReference>
<gene>
    <name evidence="4" type="ORF">Fcan01_09388</name>
</gene>
<dbReference type="Pfam" id="PF08398">
    <property type="entry name" value="Phospholip_A2_4"/>
    <property type="match status" value="1"/>
</dbReference>
<dbReference type="PANTHER" id="PTHR33939">
    <property type="entry name" value="PROTEIN CBG22215"/>
    <property type="match status" value="1"/>
</dbReference>
<name>A0A226EGB5_FOLCA</name>
<dbReference type="EMBL" id="LNIX01000004">
    <property type="protein sequence ID" value="OXA55821.1"/>
    <property type="molecule type" value="Genomic_DNA"/>
</dbReference>
<dbReference type="GO" id="GO:0050482">
    <property type="term" value="P:arachidonate secretion"/>
    <property type="evidence" value="ECO:0007669"/>
    <property type="project" value="InterPro"/>
</dbReference>
<proteinExistence type="predicted"/>
<dbReference type="GO" id="GO:0003676">
    <property type="term" value="F:nucleic acid binding"/>
    <property type="evidence" value="ECO:0007669"/>
    <property type="project" value="InterPro"/>
</dbReference>
<dbReference type="GO" id="GO:0006644">
    <property type="term" value="P:phospholipid metabolic process"/>
    <property type="evidence" value="ECO:0007669"/>
    <property type="project" value="InterPro"/>
</dbReference>
<evidence type="ECO:0000259" key="2">
    <source>
        <dbReference type="Pfam" id="PF08398"/>
    </source>
</evidence>
<evidence type="ECO:0000256" key="1">
    <source>
        <dbReference type="SAM" id="MobiDB-lite"/>
    </source>
</evidence>
<dbReference type="OrthoDB" id="8296482at2759"/>
<dbReference type="Proteomes" id="UP000198287">
    <property type="component" value="Unassembled WGS sequence"/>
</dbReference>
<comment type="caution">
    <text evidence="4">The sequence shown here is derived from an EMBL/GenBank/DDBJ whole genome shotgun (WGS) entry which is preliminary data.</text>
</comment>
<dbReference type="GO" id="GO:0005198">
    <property type="term" value="F:structural molecule activity"/>
    <property type="evidence" value="ECO:0007669"/>
    <property type="project" value="InterPro"/>
</dbReference>
<feature type="region of interest" description="Disordered" evidence="1">
    <location>
        <begin position="1359"/>
        <end position="1396"/>
    </location>
</feature>
<feature type="domain" description="Tc1-like transposase DDE" evidence="3">
    <location>
        <begin position="1108"/>
        <end position="1244"/>
    </location>
</feature>
<keyword evidence="5" id="KW-1185">Reference proteome</keyword>